<dbReference type="EMBL" id="CAMKVN010024940">
    <property type="protein sequence ID" value="CAI2200631.1"/>
    <property type="molecule type" value="Genomic_DNA"/>
</dbReference>
<dbReference type="AlphaFoldDB" id="A0A9W4TCW9"/>
<keyword evidence="2" id="KW-1185">Reference proteome</keyword>
<dbReference type="OrthoDB" id="2447008at2759"/>
<accession>A0A9W4TCW9</accession>
<feature type="non-terminal residue" evidence="1">
    <location>
        <position position="1"/>
    </location>
</feature>
<organism evidence="1 2">
    <name type="scientific">Funneliformis geosporum</name>
    <dbReference type="NCBI Taxonomy" id="1117311"/>
    <lineage>
        <taxon>Eukaryota</taxon>
        <taxon>Fungi</taxon>
        <taxon>Fungi incertae sedis</taxon>
        <taxon>Mucoromycota</taxon>
        <taxon>Glomeromycotina</taxon>
        <taxon>Glomeromycetes</taxon>
        <taxon>Glomerales</taxon>
        <taxon>Glomeraceae</taxon>
        <taxon>Funneliformis</taxon>
    </lineage>
</organism>
<name>A0A9W4TCW9_9GLOM</name>
<evidence type="ECO:0000313" key="2">
    <source>
        <dbReference type="Proteomes" id="UP001153678"/>
    </source>
</evidence>
<dbReference type="Proteomes" id="UP001153678">
    <property type="component" value="Unassembled WGS sequence"/>
</dbReference>
<feature type="non-terminal residue" evidence="1">
    <location>
        <position position="56"/>
    </location>
</feature>
<gene>
    <name evidence="1" type="ORF">FWILDA_LOCUS19664</name>
</gene>
<sequence length="56" mass="6456">DQVMPAILTLVQNLKKYAEYLITTTTSMTELHHKDESARSPENNCTMYQICACKYD</sequence>
<protein>
    <submittedName>
        <fullName evidence="1">11421_t:CDS:1</fullName>
    </submittedName>
</protein>
<evidence type="ECO:0000313" key="1">
    <source>
        <dbReference type="EMBL" id="CAI2200631.1"/>
    </source>
</evidence>
<comment type="caution">
    <text evidence="1">The sequence shown here is derived from an EMBL/GenBank/DDBJ whole genome shotgun (WGS) entry which is preliminary data.</text>
</comment>
<proteinExistence type="predicted"/>
<reference evidence="1" key="1">
    <citation type="submission" date="2022-08" db="EMBL/GenBank/DDBJ databases">
        <authorList>
            <person name="Kallberg Y."/>
            <person name="Tangrot J."/>
            <person name="Rosling A."/>
        </authorList>
    </citation>
    <scope>NUCLEOTIDE SEQUENCE</scope>
    <source>
        <strain evidence="1">Wild A</strain>
    </source>
</reference>